<reference evidence="1 2" key="1">
    <citation type="journal article" date="2018" name="Nat. Biotechnol.">
        <title>A standardized bacterial taxonomy based on genome phylogeny substantially revises the tree of life.</title>
        <authorList>
            <person name="Parks D.H."/>
            <person name="Chuvochina M."/>
            <person name="Waite D.W."/>
            <person name="Rinke C."/>
            <person name="Skarshewski A."/>
            <person name="Chaumeil P.A."/>
            <person name="Hugenholtz P."/>
        </authorList>
    </citation>
    <scope>NUCLEOTIDE SEQUENCE [LARGE SCALE GENOMIC DNA]</scope>
    <source>
        <strain evidence="1">UBA9851</strain>
    </source>
</reference>
<evidence type="ECO:0000313" key="1">
    <source>
        <dbReference type="EMBL" id="HAF72082.1"/>
    </source>
</evidence>
<comment type="caution">
    <text evidence="1">The sequence shown here is derived from an EMBL/GenBank/DDBJ whole genome shotgun (WGS) entry which is preliminary data.</text>
</comment>
<dbReference type="AlphaFoldDB" id="A0A3B9QSZ4"/>
<protein>
    <submittedName>
        <fullName evidence="1">Uncharacterized protein</fullName>
    </submittedName>
</protein>
<sequence length="98" mass="11076">MAAEVIRLFARPQEPERRWFAELRPYLEEDYAVEAEYIDPARIPFSEVQSGPKLNGDSHNPQLVTADFETDDGIWTVELHQHSPEGEWLVGAIAPATG</sequence>
<dbReference type="EMBL" id="DMDD01000075">
    <property type="protein sequence ID" value="HAF72082.1"/>
    <property type="molecule type" value="Genomic_DNA"/>
</dbReference>
<dbReference type="Proteomes" id="UP000260925">
    <property type="component" value="Unassembled WGS sequence"/>
</dbReference>
<proteinExistence type="predicted"/>
<evidence type="ECO:0000313" key="2">
    <source>
        <dbReference type="Proteomes" id="UP000260925"/>
    </source>
</evidence>
<accession>A0A3B9QSZ4</accession>
<name>A0A3B9QSZ4_9CORY</name>
<gene>
    <name evidence="1" type="ORF">DCL06_03300</name>
</gene>
<organism evidence="1 2">
    <name type="scientific">Corynebacterium variabile</name>
    <dbReference type="NCBI Taxonomy" id="1727"/>
    <lineage>
        <taxon>Bacteria</taxon>
        <taxon>Bacillati</taxon>
        <taxon>Actinomycetota</taxon>
        <taxon>Actinomycetes</taxon>
        <taxon>Mycobacteriales</taxon>
        <taxon>Corynebacteriaceae</taxon>
        <taxon>Corynebacterium</taxon>
    </lineage>
</organism>